<proteinExistence type="predicted"/>
<protein>
    <submittedName>
        <fullName evidence="3">Uncharacterized protein</fullName>
    </submittedName>
</protein>
<reference evidence="3 4" key="1">
    <citation type="journal article" date="2018" name="Genome Res.">
        <title>The genomic architecture and molecular evolution of ant odorant receptors.</title>
        <authorList>
            <person name="McKenzie S.K."/>
            <person name="Kronauer D.J.C."/>
        </authorList>
    </citation>
    <scope>NUCLEOTIDE SEQUENCE [LARGE SCALE GENOMIC DNA]</scope>
    <source>
        <strain evidence="3">Clonal line C1</strain>
    </source>
</reference>
<organism evidence="3 4">
    <name type="scientific">Ooceraea biroi</name>
    <name type="common">Clonal raider ant</name>
    <name type="synonym">Cerapachys biroi</name>
    <dbReference type="NCBI Taxonomy" id="2015173"/>
    <lineage>
        <taxon>Eukaryota</taxon>
        <taxon>Metazoa</taxon>
        <taxon>Ecdysozoa</taxon>
        <taxon>Arthropoda</taxon>
        <taxon>Hexapoda</taxon>
        <taxon>Insecta</taxon>
        <taxon>Pterygota</taxon>
        <taxon>Neoptera</taxon>
        <taxon>Endopterygota</taxon>
        <taxon>Hymenoptera</taxon>
        <taxon>Apocrita</taxon>
        <taxon>Aculeata</taxon>
        <taxon>Formicoidea</taxon>
        <taxon>Formicidae</taxon>
        <taxon>Dorylinae</taxon>
        <taxon>Ooceraea</taxon>
    </lineage>
</organism>
<evidence type="ECO:0000313" key="3">
    <source>
        <dbReference type="EMBL" id="RLU21641.1"/>
    </source>
</evidence>
<keyword evidence="2" id="KW-0812">Transmembrane</keyword>
<comment type="caution">
    <text evidence="3">The sequence shown here is derived from an EMBL/GenBank/DDBJ whole genome shotgun (WGS) entry which is preliminary data.</text>
</comment>
<evidence type="ECO:0000256" key="1">
    <source>
        <dbReference type="SAM" id="MobiDB-lite"/>
    </source>
</evidence>
<dbReference type="EMBL" id="QOIP01000006">
    <property type="protein sequence ID" value="RLU21641.1"/>
    <property type="molecule type" value="Genomic_DNA"/>
</dbReference>
<dbReference type="AlphaFoldDB" id="A0A3L8DMN8"/>
<feature type="region of interest" description="Disordered" evidence="1">
    <location>
        <begin position="61"/>
        <end position="84"/>
    </location>
</feature>
<feature type="transmembrane region" description="Helical" evidence="2">
    <location>
        <begin position="9"/>
        <end position="31"/>
    </location>
</feature>
<feature type="compositionally biased region" description="Basic and acidic residues" evidence="1">
    <location>
        <begin position="61"/>
        <end position="76"/>
    </location>
</feature>
<evidence type="ECO:0000313" key="4">
    <source>
        <dbReference type="Proteomes" id="UP000279307"/>
    </source>
</evidence>
<evidence type="ECO:0000256" key="2">
    <source>
        <dbReference type="SAM" id="Phobius"/>
    </source>
</evidence>
<accession>A0A3L8DMN8</accession>
<name>A0A3L8DMN8_OOCBI</name>
<keyword evidence="2" id="KW-1133">Transmembrane helix</keyword>
<sequence length="84" mass="10001">MWPRHHSMYIWFPAASIYGFVAATMWSPLLLASRDEFLVVLKAITGLVYPDPYPFPRQREREMEKKLDGREEERTRVRLFSSPK</sequence>
<keyword evidence="2" id="KW-0472">Membrane</keyword>
<dbReference type="Proteomes" id="UP000279307">
    <property type="component" value="Chromosome 6"/>
</dbReference>
<gene>
    <name evidence="3" type="ORF">DMN91_006016</name>
</gene>